<evidence type="ECO:0000256" key="7">
    <source>
        <dbReference type="SAM" id="SignalP"/>
    </source>
</evidence>
<feature type="signal peptide" evidence="7">
    <location>
        <begin position="1"/>
        <end position="20"/>
    </location>
</feature>
<keyword evidence="2 6" id="KW-0349">Heme</keyword>
<accession>A4ABJ9</accession>
<evidence type="ECO:0000256" key="6">
    <source>
        <dbReference type="PROSITE-ProRule" id="PRU00433"/>
    </source>
</evidence>
<dbReference type="GO" id="GO:0005506">
    <property type="term" value="F:iron ion binding"/>
    <property type="evidence" value="ECO:0007669"/>
    <property type="project" value="InterPro"/>
</dbReference>
<organism evidence="9 10">
    <name type="scientific">Congregibacter litoralis KT71</name>
    <dbReference type="NCBI Taxonomy" id="314285"/>
    <lineage>
        <taxon>Bacteria</taxon>
        <taxon>Pseudomonadati</taxon>
        <taxon>Pseudomonadota</taxon>
        <taxon>Gammaproteobacteria</taxon>
        <taxon>Cellvibrionales</taxon>
        <taxon>Halieaceae</taxon>
        <taxon>Congregibacter</taxon>
    </lineage>
</organism>
<dbReference type="AlphaFoldDB" id="A4ABJ9"/>
<dbReference type="eggNOG" id="COG3245">
    <property type="taxonomic scope" value="Bacteria"/>
</dbReference>
<dbReference type="InterPro" id="IPR002323">
    <property type="entry name" value="Cyt_CIE"/>
</dbReference>
<keyword evidence="10" id="KW-1185">Reference proteome</keyword>
<evidence type="ECO:0000256" key="4">
    <source>
        <dbReference type="ARBA" id="ARBA00022982"/>
    </source>
</evidence>
<dbReference type="GO" id="GO:0020037">
    <property type="term" value="F:heme binding"/>
    <property type="evidence" value="ECO:0007669"/>
    <property type="project" value="InterPro"/>
</dbReference>
<keyword evidence="4" id="KW-0249">Electron transport</keyword>
<keyword evidence="1" id="KW-0813">Transport</keyword>
<evidence type="ECO:0000259" key="8">
    <source>
        <dbReference type="PROSITE" id="PS51007"/>
    </source>
</evidence>
<evidence type="ECO:0000256" key="3">
    <source>
        <dbReference type="ARBA" id="ARBA00022723"/>
    </source>
</evidence>
<protein>
    <submittedName>
        <fullName evidence="9">Cytochrome c5</fullName>
    </submittedName>
</protein>
<sequence length="148" mass="14776">MLTRILMLGLTVGLIAAAQAVELTEEQRAAIEARIAPVGEVCLQGETCGGVPSAMGAMSAGGDAMAAIDGEATYNTACLACHASGAAGAPIVGNAESWAPRIAKGIDELYNSGINGIAGSGMMAKGGRADLSDEAVMAAVDYMVENSQ</sequence>
<evidence type="ECO:0000313" key="9">
    <source>
        <dbReference type="EMBL" id="EAQ96753.2"/>
    </source>
</evidence>
<dbReference type="PROSITE" id="PS51007">
    <property type="entry name" value="CYTC"/>
    <property type="match status" value="1"/>
</dbReference>
<dbReference type="GO" id="GO:0009055">
    <property type="term" value="F:electron transfer activity"/>
    <property type="evidence" value="ECO:0007669"/>
    <property type="project" value="InterPro"/>
</dbReference>
<name>A4ABJ9_9GAMM</name>
<keyword evidence="7" id="KW-0732">Signal</keyword>
<dbReference type="PANTHER" id="PTHR40942">
    <property type="match status" value="1"/>
</dbReference>
<evidence type="ECO:0000256" key="2">
    <source>
        <dbReference type="ARBA" id="ARBA00022617"/>
    </source>
</evidence>
<dbReference type="PRINTS" id="PR00607">
    <property type="entry name" value="CYTCHROMECIE"/>
</dbReference>
<dbReference type="Proteomes" id="UP000019205">
    <property type="component" value="Chromosome"/>
</dbReference>
<keyword evidence="3 6" id="KW-0479">Metal-binding</keyword>
<feature type="chain" id="PRO_5002665667" evidence="7">
    <location>
        <begin position="21"/>
        <end position="148"/>
    </location>
</feature>
<proteinExistence type="predicted"/>
<feature type="domain" description="Cytochrome c" evidence="8">
    <location>
        <begin position="65"/>
        <end position="147"/>
    </location>
</feature>
<evidence type="ECO:0000313" key="10">
    <source>
        <dbReference type="Proteomes" id="UP000019205"/>
    </source>
</evidence>
<dbReference type="InterPro" id="IPR009056">
    <property type="entry name" value="Cyt_c-like_dom"/>
</dbReference>
<dbReference type="EMBL" id="AAOA02000004">
    <property type="protein sequence ID" value="EAQ96753.2"/>
    <property type="molecule type" value="Genomic_DNA"/>
</dbReference>
<reference evidence="9 10" key="2">
    <citation type="journal article" date="2009" name="PLoS ONE">
        <title>The photosynthetic apparatus and its regulation in the aerobic gammaproteobacterium Congregibacter litoralis gen. nov., sp. nov.</title>
        <authorList>
            <person name="Spring S."/>
            <person name="Lunsdorf H."/>
            <person name="Fuchs B.M."/>
            <person name="Tindall B.J."/>
        </authorList>
    </citation>
    <scope>NUCLEOTIDE SEQUENCE [LARGE SCALE GENOMIC DNA]</scope>
    <source>
        <strain evidence="9">KT71</strain>
    </source>
</reference>
<dbReference type="PANTHER" id="PTHR40942:SF4">
    <property type="entry name" value="CYTOCHROME C5"/>
    <property type="match status" value="1"/>
</dbReference>
<evidence type="ECO:0000256" key="1">
    <source>
        <dbReference type="ARBA" id="ARBA00022448"/>
    </source>
</evidence>
<dbReference type="STRING" id="314285.KT71_07009"/>
<dbReference type="SUPFAM" id="SSF46626">
    <property type="entry name" value="Cytochrome c"/>
    <property type="match status" value="1"/>
</dbReference>
<dbReference type="Pfam" id="PF13442">
    <property type="entry name" value="Cytochrome_CBB3"/>
    <property type="match status" value="1"/>
</dbReference>
<gene>
    <name evidence="9" type="ORF">KT71_07009</name>
</gene>
<dbReference type="Gene3D" id="1.10.760.10">
    <property type="entry name" value="Cytochrome c-like domain"/>
    <property type="match status" value="1"/>
</dbReference>
<comment type="caution">
    <text evidence="9">The sequence shown here is derived from an EMBL/GenBank/DDBJ whole genome shotgun (WGS) entry which is preliminary data.</text>
</comment>
<dbReference type="InterPro" id="IPR036909">
    <property type="entry name" value="Cyt_c-like_dom_sf"/>
</dbReference>
<evidence type="ECO:0000256" key="5">
    <source>
        <dbReference type="ARBA" id="ARBA00023004"/>
    </source>
</evidence>
<dbReference type="HOGENOM" id="CLU_082349_2_0_6"/>
<keyword evidence="5 6" id="KW-0408">Iron</keyword>
<reference evidence="9 10" key="1">
    <citation type="journal article" date="2007" name="Proc. Natl. Acad. Sci. U.S.A.">
        <title>Characterization of a marine gammaproteobacterium capable of aerobic anoxygenic photosynthesis.</title>
        <authorList>
            <person name="Fuchs B.M."/>
            <person name="Spring S."/>
            <person name="Teeling H."/>
            <person name="Quast C."/>
            <person name="Wulf J."/>
            <person name="Schattenhofer M."/>
            <person name="Yan S."/>
            <person name="Ferriera S."/>
            <person name="Johnson J."/>
            <person name="Glockner F.O."/>
            <person name="Amann R."/>
        </authorList>
    </citation>
    <scope>NUCLEOTIDE SEQUENCE [LARGE SCALE GENOMIC DNA]</scope>
    <source>
        <strain evidence="9">KT71</strain>
    </source>
</reference>